<sequence length="373" mass="41178">MTIKYVCSKCKKFYDTKEPIFKCKCGGMLDLEYFPIKLSNENIIKDNWSLFRYIKALPLDESSSLWKDISMGEGLTPIVPLDKDNPNILVKLDYLMPTLSFKDRGAAVLISKAKEIGVRKVIQDSSGNAGTSVAAYANRAGIECDIYVPYNTSQKKIAQIEAHGAKVHIIPGSRENTAKAALNAVERGEGFYASHVYNPFFYQGTKTYAYEIYEQLKGEIPEALVIPLGNGTLVLGAYYGFKDLLNTGLISRIPKIIAVQATNCAPIYKAFTKGKDYIEPVENKGTLAEGIAIADPKRGWQIIKALREVNGEIITASEEDIPKTKQLLAKKGFYVEPTTAATFVALFDYIKKNDITKNGKVIIPLCGSGLKSK</sequence>
<evidence type="ECO:0000256" key="1">
    <source>
        <dbReference type="ARBA" id="ARBA00001933"/>
    </source>
</evidence>
<dbReference type="PROSITE" id="PS00165">
    <property type="entry name" value="DEHYDRATASE_SER_THR"/>
    <property type="match status" value="1"/>
</dbReference>
<dbReference type="AlphaFoldDB" id="A0A7Y3XZC5"/>
<gene>
    <name evidence="5" type="ORF">HMJ28_09720</name>
</gene>
<evidence type="ECO:0000313" key="5">
    <source>
        <dbReference type="EMBL" id="NOH16662.1"/>
    </source>
</evidence>
<dbReference type="CDD" id="cd01563">
    <property type="entry name" value="Thr-synth_1"/>
    <property type="match status" value="1"/>
</dbReference>
<evidence type="ECO:0000256" key="2">
    <source>
        <dbReference type="ARBA" id="ARBA00022898"/>
    </source>
</evidence>
<dbReference type="SUPFAM" id="SSF53686">
    <property type="entry name" value="Tryptophan synthase beta subunit-like PLP-dependent enzymes"/>
    <property type="match status" value="1"/>
</dbReference>
<feature type="domain" description="Tryptophan synthase beta chain-like PALP" evidence="4">
    <location>
        <begin position="69"/>
        <end position="367"/>
    </location>
</feature>
<dbReference type="GO" id="GO:0003941">
    <property type="term" value="F:L-serine ammonia-lyase activity"/>
    <property type="evidence" value="ECO:0007669"/>
    <property type="project" value="TreeGrafter"/>
</dbReference>
<comment type="caution">
    <text evidence="5">The sequence shown here is derived from an EMBL/GenBank/DDBJ whole genome shotgun (WGS) entry which is preliminary data.</text>
</comment>
<dbReference type="GO" id="GO:0009097">
    <property type="term" value="P:isoleucine biosynthetic process"/>
    <property type="evidence" value="ECO:0007669"/>
    <property type="project" value="TreeGrafter"/>
</dbReference>
<proteinExistence type="predicted"/>
<dbReference type="InterPro" id="IPR001926">
    <property type="entry name" value="TrpB-like_PALP"/>
</dbReference>
<keyword evidence="3" id="KW-0456">Lyase</keyword>
<dbReference type="PANTHER" id="PTHR48078:SF6">
    <property type="entry name" value="L-THREONINE DEHYDRATASE CATABOLIC TDCB"/>
    <property type="match status" value="1"/>
</dbReference>
<evidence type="ECO:0000256" key="3">
    <source>
        <dbReference type="ARBA" id="ARBA00023239"/>
    </source>
</evidence>
<name>A0A7Y3XZC5_CLOCO</name>
<comment type="cofactor">
    <cofactor evidence="1">
        <name>pyridoxal 5'-phosphate</name>
        <dbReference type="ChEBI" id="CHEBI:597326"/>
    </cofactor>
</comment>
<dbReference type="GO" id="GO:0006565">
    <property type="term" value="P:L-serine catabolic process"/>
    <property type="evidence" value="ECO:0007669"/>
    <property type="project" value="TreeGrafter"/>
</dbReference>
<dbReference type="GO" id="GO:0004794">
    <property type="term" value="F:threonine deaminase activity"/>
    <property type="evidence" value="ECO:0007669"/>
    <property type="project" value="TreeGrafter"/>
</dbReference>
<dbReference type="Proteomes" id="UP000528432">
    <property type="component" value="Unassembled WGS sequence"/>
</dbReference>
<dbReference type="Gene3D" id="3.40.50.1100">
    <property type="match status" value="2"/>
</dbReference>
<dbReference type="InterPro" id="IPR036052">
    <property type="entry name" value="TrpB-like_PALP_sf"/>
</dbReference>
<organism evidence="5 6">
    <name type="scientific">Clostridium cochlearium</name>
    <dbReference type="NCBI Taxonomy" id="1494"/>
    <lineage>
        <taxon>Bacteria</taxon>
        <taxon>Bacillati</taxon>
        <taxon>Bacillota</taxon>
        <taxon>Clostridia</taxon>
        <taxon>Eubacteriales</taxon>
        <taxon>Clostridiaceae</taxon>
        <taxon>Clostridium</taxon>
    </lineage>
</organism>
<dbReference type="InterPro" id="IPR000634">
    <property type="entry name" value="Ser/Thr_deHydtase_PyrdxlP-BS"/>
</dbReference>
<dbReference type="InterPro" id="IPR050147">
    <property type="entry name" value="Ser/Thr_Dehydratase"/>
</dbReference>
<dbReference type="EMBL" id="JABFIF010000020">
    <property type="protein sequence ID" value="NOH16662.1"/>
    <property type="molecule type" value="Genomic_DNA"/>
</dbReference>
<evidence type="ECO:0000313" key="6">
    <source>
        <dbReference type="Proteomes" id="UP000528432"/>
    </source>
</evidence>
<dbReference type="PANTHER" id="PTHR48078">
    <property type="entry name" value="THREONINE DEHYDRATASE, MITOCHONDRIAL-RELATED"/>
    <property type="match status" value="1"/>
</dbReference>
<evidence type="ECO:0000259" key="4">
    <source>
        <dbReference type="Pfam" id="PF00291"/>
    </source>
</evidence>
<reference evidence="5 6" key="1">
    <citation type="submission" date="2020-05" db="EMBL/GenBank/DDBJ databases">
        <title>Draft genome sequence of Clostridium cochlearium strain AGROS13 isolated from a sheep dairy farm in New Zealand.</title>
        <authorList>
            <person name="Gupta T.B."/>
            <person name="Jauregui R."/>
            <person name="Risson A.N."/>
            <person name="Brightwell G."/>
            <person name="Maclean P."/>
        </authorList>
    </citation>
    <scope>NUCLEOTIDE SEQUENCE [LARGE SCALE GENOMIC DNA]</scope>
    <source>
        <strain evidence="5 6">AGROS13</strain>
    </source>
</reference>
<protein>
    <submittedName>
        <fullName evidence="5">Threonine synthase</fullName>
    </submittedName>
</protein>
<dbReference type="GO" id="GO:0006567">
    <property type="term" value="P:L-threonine catabolic process"/>
    <property type="evidence" value="ECO:0007669"/>
    <property type="project" value="TreeGrafter"/>
</dbReference>
<dbReference type="GO" id="GO:0030170">
    <property type="term" value="F:pyridoxal phosphate binding"/>
    <property type="evidence" value="ECO:0007669"/>
    <property type="project" value="InterPro"/>
</dbReference>
<keyword evidence="2" id="KW-0663">Pyridoxal phosphate</keyword>
<accession>A0A7Y3XZC5</accession>
<dbReference type="RefSeq" id="WP_171303732.1">
    <property type="nucleotide sequence ID" value="NZ_JABFIF010000020.1"/>
</dbReference>
<dbReference type="Pfam" id="PF00291">
    <property type="entry name" value="PALP"/>
    <property type="match status" value="1"/>
</dbReference>